<evidence type="ECO:0000256" key="6">
    <source>
        <dbReference type="SAM" id="MobiDB-lite"/>
    </source>
</evidence>
<evidence type="ECO:0000256" key="4">
    <source>
        <dbReference type="ARBA" id="ARBA00023015"/>
    </source>
</evidence>
<name>A0A4Y9ZFS1_9AGAM</name>
<comment type="similarity">
    <text evidence="1">Belongs to the WD repeat ESC family.</text>
</comment>
<dbReference type="InterPro" id="IPR001680">
    <property type="entry name" value="WD40_rpt"/>
</dbReference>
<dbReference type="PANTHER" id="PTHR10253">
    <property type="entry name" value="POLYCOMB PROTEIN"/>
    <property type="match status" value="1"/>
</dbReference>
<organism evidence="7 8">
    <name type="scientific">Dentipellis fragilis</name>
    <dbReference type="NCBI Taxonomy" id="205917"/>
    <lineage>
        <taxon>Eukaryota</taxon>
        <taxon>Fungi</taxon>
        <taxon>Dikarya</taxon>
        <taxon>Basidiomycota</taxon>
        <taxon>Agaricomycotina</taxon>
        <taxon>Agaricomycetes</taxon>
        <taxon>Russulales</taxon>
        <taxon>Hericiaceae</taxon>
        <taxon>Dentipellis</taxon>
    </lineage>
</organism>
<evidence type="ECO:0000256" key="2">
    <source>
        <dbReference type="ARBA" id="ARBA00022574"/>
    </source>
</evidence>
<evidence type="ECO:0000313" key="7">
    <source>
        <dbReference type="EMBL" id="TFY72867.1"/>
    </source>
</evidence>
<dbReference type="Pfam" id="PF00400">
    <property type="entry name" value="WD40"/>
    <property type="match status" value="2"/>
</dbReference>
<feature type="region of interest" description="Disordered" evidence="6">
    <location>
        <begin position="388"/>
        <end position="434"/>
    </location>
</feature>
<sequence>MASPWYRRPNDPPPFTLARKLDVKTPVNAAALFPWDADALKTLWDGQLDDPEHQPAWKATAERYHGLLALAVSDAVYIVSALQDSPKSVRRVRLPKKEPNEDKEPVSCICWALNTHDLFEPLIVYTAGSLIYIFHLKQNRLVGCLLGHGKTITSITTHPRHPYLFCTTSRDRTTRIYDLTRTPIQKPKNPPWSHRDPAPSLAGAAHGLHTTEPEGRGIGRCVAVLVGGRSGGHQAAVLGASFHPTHPLIATCGMRQDLAAAVLGGQHALAGGQTAIQQLGRAQSARHVDLLAKPGSTPEPQRSRGDVPGYTRAAEERDCEEQFVFPAKPAVDADDLERMRISSFRVMTSLPLPYPPTSLQWKYFATDTHDPLVLLPLREELRMLNLSRLQPTPQPPFRCDDDEDTDPPSYQSGSGDDEDGGAGEGGTCPGKWQPTLGWELSTVLDAGAGADVGGGEEPGGSDSGAEKGDIQVLEMGLGGRVVVAAAQNVVSIWEMNP</sequence>
<dbReference type="InterPro" id="IPR015943">
    <property type="entry name" value="WD40/YVTN_repeat-like_dom_sf"/>
</dbReference>
<accession>A0A4Y9ZFS1</accession>
<keyword evidence="3" id="KW-0677">Repeat</keyword>
<feature type="region of interest" description="Disordered" evidence="6">
    <location>
        <begin position="447"/>
        <end position="467"/>
    </location>
</feature>
<dbReference type="AlphaFoldDB" id="A0A4Y9ZFS1"/>
<keyword evidence="5" id="KW-0804">Transcription</keyword>
<dbReference type="SUPFAM" id="SSF50978">
    <property type="entry name" value="WD40 repeat-like"/>
    <property type="match status" value="1"/>
</dbReference>
<dbReference type="EMBL" id="SEOQ01000003">
    <property type="protein sequence ID" value="TFY72867.1"/>
    <property type="molecule type" value="Genomic_DNA"/>
</dbReference>
<protein>
    <submittedName>
        <fullName evidence="7">Uncharacterized protein</fullName>
    </submittedName>
</protein>
<dbReference type="STRING" id="205917.A0A4Y9ZFS1"/>
<evidence type="ECO:0000256" key="3">
    <source>
        <dbReference type="ARBA" id="ARBA00022737"/>
    </source>
</evidence>
<dbReference type="Proteomes" id="UP000298327">
    <property type="component" value="Unassembled WGS sequence"/>
</dbReference>
<keyword evidence="4" id="KW-0805">Transcription regulation</keyword>
<dbReference type="OrthoDB" id="7318948at2759"/>
<gene>
    <name evidence="7" type="ORF">EVG20_g126</name>
</gene>
<evidence type="ECO:0000256" key="5">
    <source>
        <dbReference type="ARBA" id="ARBA00023163"/>
    </source>
</evidence>
<dbReference type="SMART" id="SM00320">
    <property type="entry name" value="WD40"/>
    <property type="match status" value="2"/>
</dbReference>
<keyword evidence="2" id="KW-0853">WD repeat</keyword>
<reference evidence="7 8" key="1">
    <citation type="submission" date="2019-02" db="EMBL/GenBank/DDBJ databases">
        <title>Genome sequencing of the rare red list fungi Dentipellis fragilis.</title>
        <authorList>
            <person name="Buettner E."/>
            <person name="Kellner H."/>
        </authorList>
    </citation>
    <scope>NUCLEOTIDE SEQUENCE [LARGE SCALE GENOMIC DNA]</scope>
    <source>
        <strain evidence="7 8">DSM 105465</strain>
    </source>
</reference>
<dbReference type="InterPro" id="IPR051243">
    <property type="entry name" value="PcG_WD-repeat"/>
</dbReference>
<comment type="caution">
    <text evidence="7">The sequence shown here is derived from an EMBL/GenBank/DDBJ whole genome shotgun (WGS) entry which is preliminary data.</text>
</comment>
<proteinExistence type="inferred from homology"/>
<feature type="compositionally biased region" description="Gly residues" evidence="6">
    <location>
        <begin position="450"/>
        <end position="462"/>
    </location>
</feature>
<keyword evidence="8" id="KW-1185">Reference proteome</keyword>
<evidence type="ECO:0000256" key="1">
    <source>
        <dbReference type="ARBA" id="ARBA00008075"/>
    </source>
</evidence>
<evidence type="ECO:0000313" key="8">
    <source>
        <dbReference type="Proteomes" id="UP000298327"/>
    </source>
</evidence>
<dbReference type="Gene3D" id="2.130.10.10">
    <property type="entry name" value="YVTN repeat-like/Quinoprotein amine dehydrogenase"/>
    <property type="match status" value="1"/>
</dbReference>
<dbReference type="InterPro" id="IPR036322">
    <property type="entry name" value="WD40_repeat_dom_sf"/>
</dbReference>